<protein>
    <submittedName>
        <fullName evidence="2">Uncharacterized protein</fullName>
    </submittedName>
</protein>
<sequence>MTWAMCDWSLLLFSFIARVRNICHFASSETLIAITPTSAARCLYSIQHLNLELEPPDMPLLSFAEAPLLRTAILDDSAAISVILPWVQLTSLTLKTMCLYECVPVLQQAANLTHCELELYNDFDGTSVANVALPSLPSLTLNDPDPVVHCVDQLQTFVVPALCSLEIPERFLGPNPIHSLSSFISNSGRRLQRVWIVGQRSMFVVGSYVGDGIDSEGGSGSDAWMKATLQFHKPSEPFITVLDGFTSNILSVFLNRESLMHSFFFHDILVGGLRIVCTLYTILRRRLRTRGVTLWFQSDPAASILNNEDKQTTPAVHFWEF</sequence>
<dbReference type="EMBL" id="JARIHO010000006">
    <property type="protein sequence ID" value="KAJ7359615.1"/>
    <property type="molecule type" value="Genomic_DNA"/>
</dbReference>
<organism evidence="2 3">
    <name type="scientific">Mycena albidolilacea</name>
    <dbReference type="NCBI Taxonomy" id="1033008"/>
    <lineage>
        <taxon>Eukaryota</taxon>
        <taxon>Fungi</taxon>
        <taxon>Dikarya</taxon>
        <taxon>Basidiomycota</taxon>
        <taxon>Agaricomycotina</taxon>
        <taxon>Agaricomycetes</taxon>
        <taxon>Agaricomycetidae</taxon>
        <taxon>Agaricales</taxon>
        <taxon>Marasmiineae</taxon>
        <taxon>Mycenaceae</taxon>
        <taxon>Mycena</taxon>
    </lineage>
</organism>
<comment type="caution">
    <text evidence="2">The sequence shown here is derived from an EMBL/GenBank/DDBJ whole genome shotgun (WGS) entry which is preliminary data.</text>
</comment>
<dbReference type="Proteomes" id="UP001218218">
    <property type="component" value="Unassembled WGS sequence"/>
</dbReference>
<evidence type="ECO:0000313" key="3">
    <source>
        <dbReference type="Proteomes" id="UP001218218"/>
    </source>
</evidence>
<dbReference type="AlphaFoldDB" id="A0AAD7AJI2"/>
<feature type="chain" id="PRO_5041974681" evidence="1">
    <location>
        <begin position="22"/>
        <end position="321"/>
    </location>
</feature>
<accession>A0AAD7AJI2</accession>
<reference evidence="2" key="1">
    <citation type="submission" date="2023-03" db="EMBL/GenBank/DDBJ databases">
        <title>Massive genome expansion in bonnet fungi (Mycena s.s.) driven by repeated elements and novel gene families across ecological guilds.</title>
        <authorList>
            <consortium name="Lawrence Berkeley National Laboratory"/>
            <person name="Harder C.B."/>
            <person name="Miyauchi S."/>
            <person name="Viragh M."/>
            <person name="Kuo A."/>
            <person name="Thoen E."/>
            <person name="Andreopoulos B."/>
            <person name="Lu D."/>
            <person name="Skrede I."/>
            <person name="Drula E."/>
            <person name="Henrissat B."/>
            <person name="Morin E."/>
            <person name="Kohler A."/>
            <person name="Barry K."/>
            <person name="LaButti K."/>
            <person name="Morin E."/>
            <person name="Salamov A."/>
            <person name="Lipzen A."/>
            <person name="Mereny Z."/>
            <person name="Hegedus B."/>
            <person name="Baldrian P."/>
            <person name="Stursova M."/>
            <person name="Weitz H."/>
            <person name="Taylor A."/>
            <person name="Grigoriev I.V."/>
            <person name="Nagy L.G."/>
            <person name="Martin F."/>
            <person name="Kauserud H."/>
        </authorList>
    </citation>
    <scope>NUCLEOTIDE SEQUENCE</scope>
    <source>
        <strain evidence="2">CBHHK002</strain>
    </source>
</reference>
<proteinExistence type="predicted"/>
<gene>
    <name evidence="2" type="ORF">DFH08DRAFT_801397</name>
</gene>
<keyword evidence="1" id="KW-0732">Signal</keyword>
<feature type="signal peptide" evidence="1">
    <location>
        <begin position="1"/>
        <end position="21"/>
    </location>
</feature>
<evidence type="ECO:0000313" key="2">
    <source>
        <dbReference type="EMBL" id="KAJ7359615.1"/>
    </source>
</evidence>
<name>A0AAD7AJI2_9AGAR</name>
<keyword evidence="3" id="KW-1185">Reference proteome</keyword>
<evidence type="ECO:0000256" key="1">
    <source>
        <dbReference type="SAM" id="SignalP"/>
    </source>
</evidence>